<sequence length="452" mass="50603">MRVGLVGYFDLGHSYGLGDSVFRSDMVAPEPDIGVVGIRNPLGQGTTVSLTDSSPAIVQLWREAAIAQVRRPELDTGWSTQQTVSRAEYDDSLEGLIRQHPIRKCNLTMYAVGVVYLHFELDSGIPVERISGVSACFEYAAYTPTVARALYGAAEWRATLAVVKHRGSLPVLTKRKPTVDITDARGYIECQLFKSMTHLILCVDEGDQAQVSHLMESRDIGSADSITFEYHGRLHYSWPACVIEPRTVPGTFVVGQYTWSPEEEIARMMDCVQIAHVCQGACEAFLSLFLDEIREQVDGYVSEQRRGRNASELNRLRTIALAVANLTNFNLITQAAEDREYFRKFGTDALIAETQQMLRDACETLYSAQEAEVQKELSGRQNILNSIVLLLASFALISTTVDGYDFIRDEEALIAQRVHRVRFLAELVIALASTVIAVILLLNRPWRNKRRY</sequence>
<feature type="transmembrane region" description="Helical" evidence="1">
    <location>
        <begin position="421"/>
        <end position="442"/>
    </location>
</feature>
<name>A0ABU6M556_9ACTN</name>
<evidence type="ECO:0000256" key="1">
    <source>
        <dbReference type="SAM" id="Phobius"/>
    </source>
</evidence>
<dbReference type="RefSeq" id="WP_191846096.1">
    <property type="nucleotide sequence ID" value="NZ_BMUO01000003.1"/>
</dbReference>
<dbReference type="Proteomes" id="UP001353952">
    <property type="component" value="Unassembled WGS sequence"/>
</dbReference>
<protein>
    <submittedName>
        <fullName evidence="2">Uncharacterized protein</fullName>
    </submittedName>
</protein>
<proteinExistence type="predicted"/>
<dbReference type="EMBL" id="JAYXNZ010000002">
    <property type="protein sequence ID" value="MEC7056697.1"/>
    <property type="molecule type" value="Genomic_DNA"/>
</dbReference>
<keyword evidence="1" id="KW-0472">Membrane</keyword>
<reference evidence="2 3" key="1">
    <citation type="submission" date="2024-01" db="EMBL/GenBank/DDBJ databases">
        <title>Genome analysis.</title>
        <authorList>
            <person name="Zhang K."/>
        </authorList>
    </citation>
    <scope>NUCLEOTIDE SEQUENCE [LARGE SCALE GENOMIC DNA]</scope>
    <source>
        <strain evidence="2 3">CGMCC 4.1753</strain>
    </source>
</reference>
<gene>
    <name evidence="2" type="ORF">RFN57_31055</name>
</gene>
<evidence type="ECO:0000313" key="3">
    <source>
        <dbReference type="Proteomes" id="UP001353952"/>
    </source>
</evidence>
<keyword evidence="1" id="KW-1133">Transmembrane helix</keyword>
<comment type="caution">
    <text evidence="2">The sequence shown here is derived from an EMBL/GenBank/DDBJ whole genome shotgun (WGS) entry which is preliminary data.</text>
</comment>
<evidence type="ECO:0000313" key="2">
    <source>
        <dbReference type="EMBL" id="MEC7056697.1"/>
    </source>
</evidence>
<accession>A0ABU6M556</accession>
<keyword evidence="1" id="KW-0812">Transmembrane</keyword>
<organism evidence="2 3">
    <name type="scientific">Streptomyces violaceochromogenes</name>
    <dbReference type="NCBI Taxonomy" id="67377"/>
    <lineage>
        <taxon>Bacteria</taxon>
        <taxon>Bacillati</taxon>
        <taxon>Actinomycetota</taxon>
        <taxon>Actinomycetes</taxon>
        <taxon>Kitasatosporales</taxon>
        <taxon>Streptomycetaceae</taxon>
        <taxon>Streptomyces</taxon>
    </lineage>
</organism>
<keyword evidence="3" id="KW-1185">Reference proteome</keyword>